<comment type="subcellular location">
    <subcellularLocation>
        <location evidence="1">Nucleus</location>
    </subcellularLocation>
</comment>
<evidence type="ECO:0000256" key="8">
    <source>
        <dbReference type="ARBA" id="ARBA00023163"/>
    </source>
</evidence>
<evidence type="ECO:0000259" key="10">
    <source>
        <dbReference type="Pfam" id="PF00850"/>
    </source>
</evidence>
<evidence type="ECO:0000313" key="11">
    <source>
        <dbReference type="EMBL" id="KAI9263367.1"/>
    </source>
</evidence>
<keyword evidence="8" id="KW-0804">Transcription</keyword>
<dbReference type="EC" id="3.5.1.98" evidence="3"/>
<evidence type="ECO:0000256" key="6">
    <source>
        <dbReference type="ARBA" id="ARBA00022853"/>
    </source>
</evidence>
<evidence type="ECO:0000256" key="5">
    <source>
        <dbReference type="ARBA" id="ARBA00022801"/>
    </source>
</evidence>
<dbReference type="PANTHER" id="PTHR10625">
    <property type="entry name" value="HISTONE DEACETYLASE HDAC1-RELATED"/>
    <property type="match status" value="1"/>
</dbReference>
<dbReference type="EMBL" id="JAIXMP010000013">
    <property type="protein sequence ID" value="KAI9263367.1"/>
    <property type="molecule type" value="Genomic_DNA"/>
</dbReference>
<dbReference type="SUPFAM" id="SSF52768">
    <property type="entry name" value="Arginase/deacetylase"/>
    <property type="match status" value="1"/>
</dbReference>
<organism evidence="11 12">
    <name type="scientific">Phascolomyces articulosus</name>
    <dbReference type="NCBI Taxonomy" id="60185"/>
    <lineage>
        <taxon>Eukaryota</taxon>
        <taxon>Fungi</taxon>
        <taxon>Fungi incertae sedis</taxon>
        <taxon>Mucoromycota</taxon>
        <taxon>Mucoromycotina</taxon>
        <taxon>Mucoromycetes</taxon>
        <taxon>Mucorales</taxon>
        <taxon>Lichtheimiaceae</taxon>
        <taxon>Phascolomyces</taxon>
    </lineage>
</organism>
<dbReference type="GO" id="GO:0141221">
    <property type="term" value="F:histone deacetylase activity, hydrolytic mechanism"/>
    <property type="evidence" value="ECO:0007669"/>
    <property type="project" value="UniProtKB-EC"/>
</dbReference>
<evidence type="ECO:0000256" key="9">
    <source>
        <dbReference type="ARBA" id="ARBA00023242"/>
    </source>
</evidence>
<dbReference type="GO" id="GO:0040029">
    <property type="term" value="P:epigenetic regulation of gene expression"/>
    <property type="evidence" value="ECO:0007669"/>
    <property type="project" value="TreeGrafter"/>
</dbReference>
<accession>A0AAD5PFR5</accession>
<evidence type="ECO:0000256" key="1">
    <source>
        <dbReference type="ARBA" id="ARBA00004123"/>
    </source>
</evidence>
<feature type="domain" description="Histone deacetylase" evidence="10">
    <location>
        <begin position="427"/>
        <end position="496"/>
    </location>
</feature>
<keyword evidence="7" id="KW-0805">Transcription regulation</keyword>
<dbReference type="InterPro" id="IPR023696">
    <property type="entry name" value="Ureohydrolase_dom_sf"/>
</dbReference>
<keyword evidence="4" id="KW-0678">Repressor</keyword>
<comment type="similarity">
    <text evidence="2">Belongs to the histone deacetylase family. HD type 2 subfamily.</text>
</comment>
<protein>
    <recommendedName>
        <fullName evidence="3">histone deacetylase</fullName>
        <ecNumber evidence="3">3.5.1.98</ecNumber>
    </recommendedName>
</protein>
<evidence type="ECO:0000256" key="3">
    <source>
        <dbReference type="ARBA" id="ARBA00012111"/>
    </source>
</evidence>
<name>A0AAD5PFR5_9FUNG</name>
<dbReference type="Proteomes" id="UP001209540">
    <property type="component" value="Unassembled WGS sequence"/>
</dbReference>
<dbReference type="InterPro" id="IPR000286">
    <property type="entry name" value="HDACs"/>
</dbReference>
<reference evidence="11" key="2">
    <citation type="submission" date="2023-02" db="EMBL/GenBank/DDBJ databases">
        <authorList>
            <consortium name="DOE Joint Genome Institute"/>
            <person name="Mondo S.J."/>
            <person name="Chang Y."/>
            <person name="Wang Y."/>
            <person name="Ahrendt S."/>
            <person name="Andreopoulos W."/>
            <person name="Barry K."/>
            <person name="Beard J."/>
            <person name="Benny G.L."/>
            <person name="Blankenship S."/>
            <person name="Bonito G."/>
            <person name="Cuomo C."/>
            <person name="Desiro A."/>
            <person name="Gervers K.A."/>
            <person name="Hundley H."/>
            <person name="Kuo A."/>
            <person name="LaButti K."/>
            <person name="Lang B.F."/>
            <person name="Lipzen A."/>
            <person name="O'Donnell K."/>
            <person name="Pangilinan J."/>
            <person name="Reynolds N."/>
            <person name="Sandor L."/>
            <person name="Smith M.W."/>
            <person name="Tsang A."/>
            <person name="Grigoriev I.V."/>
            <person name="Stajich J.E."/>
            <person name="Spatafora J.W."/>
        </authorList>
    </citation>
    <scope>NUCLEOTIDE SEQUENCE</scope>
    <source>
        <strain evidence="11">RSA 2281</strain>
    </source>
</reference>
<dbReference type="InterPro" id="IPR037138">
    <property type="entry name" value="His_deacetylse_dom_sf"/>
</dbReference>
<keyword evidence="6" id="KW-0156">Chromatin regulator</keyword>
<evidence type="ECO:0000313" key="12">
    <source>
        <dbReference type="Proteomes" id="UP001209540"/>
    </source>
</evidence>
<keyword evidence="9" id="KW-0539">Nucleus</keyword>
<proteinExistence type="inferred from homology"/>
<dbReference type="PANTHER" id="PTHR10625:SF5">
    <property type="entry name" value="HISTONE DEACETYLASE"/>
    <property type="match status" value="1"/>
</dbReference>
<feature type="domain" description="Histone deacetylase" evidence="10">
    <location>
        <begin position="132"/>
        <end position="419"/>
    </location>
</feature>
<dbReference type="Gene3D" id="3.40.800.20">
    <property type="entry name" value="Histone deacetylase domain"/>
    <property type="match status" value="1"/>
</dbReference>
<dbReference type="PRINTS" id="PR01270">
    <property type="entry name" value="HDASUPER"/>
</dbReference>
<dbReference type="Gene3D" id="2.30.30.140">
    <property type="match status" value="1"/>
</dbReference>
<dbReference type="AlphaFoldDB" id="A0AAD5PFR5"/>
<sequence>MTQQQQPKPYRAGDQVEALKWVNDDTRAWYCARINAAQVKQEEDEDESLFFVHYEGWTPDHADWVASSSTSLSSSSLRYGPLGKESETSWADYRTFYYSQEALSLVKHHTGLVQDQRMLWHDCPCHSQEHIHPERPDRINAILKALHYDRLLRYFGRIRSREATVKELLQVHGLLHIGSYCPMDTVENEADNLVTESNPQKTMTTMTNEKNGTATTALIGRAQGMEGGKVVKADKNQIRKQRRRFSSAAASQAALNGTATLVNPPQLVYEMVCGELAIEVDTPFHPLYTSLSARIAAGSLMELTDQVVEGSLHNGFALIRPPGHHAEQDRAMGFCFFNNVAVAVASTLEKYANTIKKVLIIDCHGNGTEKIFYKNPNVLYISLHRWEYGHFYPRSGAPDQCGEDEGEGYNVNIAFNTSKEKSLSCGIFVSAGFDAAEGHPDNIGGYQVTPRGFALLTKLTKELAEEMCHGRLVLSLEGGYELEPLATSAAACVAQLLPAELVPEAQLKYEGCLRSIKPNLGAIQSLYTVANIQRKYWSSLSNELVDPDFRFLLPQEWRAKDSISIRPKRTVKPIKGTAVQGY</sequence>
<dbReference type="InterPro" id="IPR023801">
    <property type="entry name" value="His_deacetylse_dom"/>
</dbReference>
<keyword evidence="5" id="KW-0378">Hydrolase</keyword>
<evidence type="ECO:0000256" key="2">
    <source>
        <dbReference type="ARBA" id="ARBA00007738"/>
    </source>
</evidence>
<evidence type="ECO:0000256" key="7">
    <source>
        <dbReference type="ARBA" id="ARBA00023015"/>
    </source>
</evidence>
<reference evidence="11" key="1">
    <citation type="journal article" date="2022" name="IScience">
        <title>Evolution of zygomycete secretomes and the origins of terrestrial fungal ecologies.</title>
        <authorList>
            <person name="Chang Y."/>
            <person name="Wang Y."/>
            <person name="Mondo S."/>
            <person name="Ahrendt S."/>
            <person name="Andreopoulos W."/>
            <person name="Barry K."/>
            <person name="Beard J."/>
            <person name="Benny G.L."/>
            <person name="Blankenship S."/>
            <person name="Bonito G."/>
            <person name="Cuomo C."/>
            <person name="Desiro A."/>
            <person name="Gervers K.A."/>
            <person name="Hundley H."/>
            <person name="Kuo A."/>
            <person name="LaButti K."/>
            <person name="Lang B.F."/>
            <person name="Lipzen A."/>
            <person name="O'Donnell K."/>
            <person name="Pangilinan J."/>
            <person name="Reynolds N."/>
            <person name="Sandor L."/>
            <person name="Smith M.E."/>
            <person name="Tsang A."/>
            <person name="Grigoriev I.V."/>
            <person name="Stajich J.E."/>
            <person name="Spatafora J.W."/>
        </authorList>
    </citation>
    <scope>NUCLEOTIDE SEQUENCE</scope>
    <source>
        <strain evidence="11">RSA 2281</strain>
    </source>
</reference>
<dbReference type="Pfam" id="PF00850">
    <property type="entry name" value="Hist_deacetyl"/>
    <property type="match status" value="2"/>
</dbReference>
<evidence type="ECO:0000256" key="4">
    <source>
        <dbReference type="ARBA" id="ARBA00022491"/>
    </source>
</evidence>
<comment type="caution">
    <text evidence="11">The sequence shown here is derived from an EMBL/GenBank/DDBJ whole genome shotgun (WGS) entry which is preliminary data.</text>
</comment>
<dbReference type="GO" id="GO:0000118">
    <property type="term" value="C:histone deacetylase complex"/>
    <property type="evidence" value="ECO:0007669"/>
    <property type="project" value="TreeGrafter"/>
</dbReference>
<keyword evidence="12" id="KW-1185">Reference proteome</keyword>
<gene>
    <name evidence="11" type="ORF">BDA99DRAFT_438362</name>
</gene>